<protein>
    <recommendedName>
        <fullName evidence="1">CinA-like protein</fullName>
    </recommendedName>
</protein>
<dbReference type="SUPFAM" id="SSF142433">
    <property type="entry name" value="CinA-like"/>
    <property type="match status" value="1"/>
</dbReference>
<dbReference type="InterPro" id="IPR036425">
    <property type="entry name" value="MoaB/Mog-like_dom_sf"/>
</dbReference>
<dbReference type="InterPro" id="IPR036653">
    <property type="entry name" value="CinA-like_C"/>
</dbReference>
<dbReference type="InterPro" id="IPR008136">
    <property type="entry name" value="CinA_C"/>
</dbReference>
<dbReference type="CDD" id="cd00885">
    <property type="entry name" value="cinA"/>
    <property type="match status" value="1"/>
</dbReference>
<evidence type="ECO:0000313" key="3">
    <source>
        <dbReference type="EMBL" id="GAS87334.1"/>
    </source>
</evidence>
<evidence type="ECO:0000313" key="4">
    <source>
        <dbReference type="Proteomes" id="UP000069620"/>
    </source>
</evidence>
<dbReference type="InterPro" id="IPR001453">
    <property type="entry name" value="MoaB/Mog_dom"/>
</dbReference>
<dbReference type="OrthoDB" id="1253990at2"/>
<proteinExistence type="inferred from homology"/>
<comment type="caution">
    <text evidence="3">The sequence shown here is derived from an EMBL/GenBank/DDBJ whole genome shotgun (WGS) entry which is preliminary data.</text>
</comment>
<name>A0A124DZG8_9MYCO</name>
<dbReference type="Proteomes" id="UP000069620">
    <property type="component" value="Unassembled WGS sequence"/>
</dbReference>
<dbReference type="PANTHER" id="PTHR13939:SF0">
    <property type="entry name" value="NMN AMIDOHYDROLASE-LIKE PROTEIN YFAY"/>
    <property type="match status" value="1"/>
</dbReference>
<evidence type="ECO:0000256" key="1">
    <source>
        <dbReference type="HAMAP-Rule" id="MF_00226"/>
    </source>
</evidence>
<dbReference type="EMBL" id="BCSX01000018">
    <property type="protein sequence ID" value="GAS87334.1"/>
    <property type="molecule type" value="Genomic_DNA"/>
</dbReference>
<evidence type="ECO:0000259" key="2">
    <source>
        <dbReference type="SMART" id="SM00852"/>
    </source>
</evidence>
<dbReference type="Pfam" id="PF00994">
    <property type="entry name" value="MoCF_biosynth"/>
    <property type="match status" value="1"/>
</dbReference>
<organism evidence="3 4">
    <name type="scientific">Mycolicibacterium brisbanense</name>
    <dbReference type="NCBI Taxonomy" id="146020"/>
    <lineage>
        <taxon>Bacteria</taxon>
        <taxon>Bacillati</taxon>
        <taxon>Actinomycetota</taxon>
        <taxon>Actinomycetes</taxon>
        <taxon>Mycobacteriales</taxon>
        <taxon>Mycobacteriaceae</taxon>
        <taxon>Mycolicibacterium</taxon>
    </lineage>
</organism>
<feature type="domain" description="MoaB/Mog" evidence="2">
    <location>
        <begin position="10"/>
        <end position="187"/>
    </location>
</feature>
<dbReference type="PANTHER" id="PTHR13939">
    <property type="entry name" value="NICOTINAMIDE-NUCLEOTIDE AMIDOHYDROLASE PNCC"/>
    <property type="match status" value="1"/>
</dbReference>
<dbReference type="InterPro" id="IPR008135">
    <property type="entry name" value="Competence-induced_CinA"/>
</dbReference>
<dbReference type="Gene3D" id="3.90.950.20">
    <property type="entry name" value="CinA-like"/>
    <property type="match status" value="1"/>
</dbReference>
<dbReference type="NCBIfam" id="NF001813">
    <property type="entry name" value="PRK00549.1"/>
    <property type="match status" value="1"/>
</dbReference>
<gene>
    <name evidence="3" type="ORF">RMCB_1430</name>
</gene>
<dbReference type="NCBIfam" id="TIGR00200">
    <property type="entry name" value="cinA_nterm"/>
    <property type="match status" value="1"/>
</dbReference>
<dbReference type="Gene3D" id="3.40.980.10">
    <property type="entry name" value="MoaB/Mog-like domain"/>
    <property type="match status" value="1"/>
</dbReference>
<dbReference type="Pfam" id="PF02464">
    <property type="entry name" value="CinA"/>
    <property type="match status" value="1"/>
</dbReference>
<reference evidence="4" key="1">
    <citation type="journal article" date="2016" name="Genome Announc.">
        <title>Draft Genome Sequences of Five Rapidly Growing Mycobacterium Species, M. thermoresistibile, M. fortuitum subsp. acetamidolyticum, M. canariasense, M. brisbanense, and M. novocastrense.</title>
        <authorList>
            <person name="Katahira K."/>
            <person name="Ogura Y."/>
            <person name="Gotoh Y."/>
            <person name="Hayashi T."/>
        </authorList>
    </citation>
    <scope>NUCLEOTIDE SEQUENCE [LARGE SCALE GENOMIC DNA]</scope>
    <source>
        <strain evidence="4">JCM15654</strain>
    </source>
</reference>
<keyword evidence="4" id="KW-1185">Reference proteome</keyword>
<dbReference type="InterPro" id="IPR050101">
    <property type="entry name" value="CinA"/>
</dbReference>
<dbReference type="STRING" id="146020.RMCB_1430"/>
<dbReference type="PIRSF" id="PIRSF006728">
    <property type="entry name" value="CinA"/>
    <property type="match status" value="1"/>
</dbReference>
<dbReference type="HAMAP" id="MF_00226_B">
    <property type="entry name" value="CinA_B"/>
    <property type="match status" value="1"/>
</dbReference>
<dbReference type="NCBIfam" id="TIGR00199">
    <property type="entry name" value="PncC_domain"/>
    <property type="match status" value="1"/>
</dbReference>
<sequence>MCSGVSARAGIVVTGTEVLTGRVQDRNGPWIADRLLELGVELAHITICGDRPRDIAAQLRFLAAEGVDLIVTSGGLGPTADDLTVATVAEFCGRELVLDTEMEERIAAILRRLMAGRGVFSEVDFEAVRAANRKQALVPVGAEVLDPIGTAPGVVVPGTPTVIVLPGPPRELQPMWAKAIETEAAQHAIAQRTVYRQEMLRMFGLAESGLAETLREAEHAIAGFADLEITTCLRRGELEIVTRYEPAAADTYAELVALLRDRHANTLYSEDGATVDEQVAALLAGRRVATAESCTAGLLAARLTERPGASAYVAGGVVAYANDAKTELLQVDEALLAQHGAVSEPVAAAMATGALAAFEADTAVAVTGIAGPGGGSADKPVGTVCFAVQLAGGEPVTRTVRLPGDRTDIRERSTTVAMHMLRRALQGGSAQ</sequence>
<dbReference type="AlphaFoldDB" id="A0A124DZG8"/>
<reference evidence="4" key="2">
    <citation type="submission" date="2016-02" db="EMBL/GenBank/DDBJ databases">
        <title>Draft genome sequence of five rapidly growing Mycobacterium species.</title>
        <authorList>
            <person name="Katahira K."/>
            <person name="Gotou Y."/>
            <person name="Iida K."/>
            <person name="Ogura Y."/>
            <person name="Hayashi T."/>
        </authorList>
    </citation>
    <scope>NUCLEOTIDE SEQUENCE [LARGE SCALE GENOMIC DNA]</scope>
    <source>
        <strain evidence="4">JCM15654</strain>
    </source>
</reference>
<dbReference type="SMART" id="SM00852">
    <property type="entry name" value="MoCF_biosynth"/>
    <property type="match status" value="1"/>
</dbReference>
<comment type="similarity">
    <text evidence="1">Belongs to the CinA family.</text>
</comment>
<accession>A0A124DZG8</accession>
<dbReference type="SUPFAM" id="SSF53218">
    <property type="entry name" value="Molybdenum cofactor biosynthesis proteins"/>
    <property type="match status" value="1"/>
</dbReference>